<keyword evidence="10" id="KW-0732">Signal</keyword>
<evidence type="ECO:0000256" key="3">
    <source>
        <dbReference type="ARBA" id="ARBA00022737"/>
    </source>
</evidence>
<dbReference type="Pfam" id="PF00028">
    <property type="entry name" value="Cadherin"/>
    <property type="match status" value="2"/>
</dbReference>
<keyword evidence="6" id="KW-1133">Transmembrane helix</keyword>
<dbReference type="SMART" id="SM00112">
    <property type="entry name" value="CA"/>
    <property type="match status" value="5"/>
</dbReference>
<keyword evidence="5" id="KW-0130">Cell adhesion</keyword>
<reference evidence="12 13" key="1">
    <citation type="submission" date="2024-11" db="EMBL/GenBank/DDBJ databases">
        <title>Adaptive evolution of stress response genes in parasites aligns with host niche diversity.</title>
        <authorList>
            <person name="Hahn C."/>
            <person name="Resl P."/>
        </authorList>
    </citation>
    <scope>NUCLEOTIDE SEQUENCE [LARGE SCALE GENOMIC DNA]</scope>
    <source>
        <strain evidence="12">EGGRZ-B1_66</strain>
        <tissue evidence="12">Body</tissue>
    </source>
</reference>
<dbReference type="PRINTS" id="PR00205">
    <property type="entry name" value="CADHERIN"/>
</dbReference>
<evidence type="ECO:0000256" key="8">
    <source>
        <dbReference type="ARBA" id="ARBA00023180"/>
    </source>
</evidence>
<dbReference type="Proteomes" id="UP001626550">
    <property type="component" value="Unassembled WGS sequence"/>
</dbReference>
<keyword evidence="2" id="KW-0812">Transmembrane</keyword>
<protein>
    <submittedName>
        <fullName evidence="12">Calcium-dependent cell-adhesion protein</fullName>
    </submittedName>
</protein>
<evidence type="ECO:0000256" key="10">
    <source>
        <dbReference type="SAM" id="SignalP"/>
    </source>
</evidence>
<keyword evidence="3" id="KW-0677">Repeat</keyword>
<keyword evidence="7" id="KW-0472">Membrane</keyword>
<dbReference type="SUPFAM" id="SSF49313">
    <property type="entry name" value="Cadherin-like"/>
    <property type="match status" value="4"/>
</dbReference>
<dbReference type="InterPro" id="IPR020894">
    <property type="entry name" value="Cadherin_CS"/>
</dbReference>
<evidence type="ECO:0000256" key="4">
    <source>
        <dbReference type="ARBA" id="ARBA00022837"/>
    </source>
</evidence>
<evidence type="ECO:0000256" key="5">
    <source>
        <dbReference type="ARBA" id="ARBA00022889"/>
    </source>
</evidence>
<dbReference type="InterPro" id="IPR015919">
    <property type="entry name" value="Cadherin-like_sf"/>
</dbReference>
<dbReference type="GO" id="GO:0016020">
    <property type="term" value="C:membrane"/>
    <property type="evidence" value="ECO:0007669"/>
    <property type="project" value="UniProtKB-SubCell"/>
</dbReference>
<dbReference type="FunFam" id="2.60.40.60:FF:000020">
    <property type="entry name" value="Dachsous cadherin-related 1b"/>
    <property type="match status" value="2"/>
</dbReference>
<accession>A0ABD2Q650</accession>
<sequence length="798" mass="89643">MTLLFAILVATLSQCSWGLVLNFRIQEEQAINTFVGSLSNSQQMGAYTVLSYAKLQSEEDGSSLFDVNRATGQIKQAQPIDRENICPTSTRPTQSNFGAKVNRDGDCYVEFSVNALGDGNKLIQALTVHVVIDDIDDNGCIFEPKTQREEIEENALADTTRIKINMPKDPDSSRLGNGVELDNIRLVENDYFALSKDLLRHGKNHQLYLVLKRPLDYEKEQAIRLRVEAGTGSKACQLLVEIVVKDMNDIVPKFRQDEYRLQIPESSVLDSEVLQVQADDGDSGENGRIIYELDANSYTNAAAYFSVESHSGRILLRRALNHKEIQKFDFMITARNPGTGRSTKSATTRVVLEVQDINDHAPTIRVSSIDGSTVLSVREESSFPQDIGLVTITDEDSAENGRIRCQLGTVSPPRVINLVPLVNDGTQMKLVVTASIDREVNSYIDVTINCEDFGNPKQTSSKFTRINVEDINDNGPQFKQSVYNVKVLEDNAPERAMQNFTLLELKATDRDSGQNAKLIYSIVDTPADVMNFIYIEPETGVIRSHGNLDRERFSDLTFQVQVRDQSEDPKFAEATINLHVLDYNDNSPQFDRLGETYDFVVTENAPKDYLVGRVRVQDLDLGDNAEVKIVFDEVTDPSNHIMYASNSPNSIVRSFENQISRISWPKPASYYFYLSSEKLPHQNWTLVSIRTRGHPHTLDREALYHTQGSSRTDFSSSLAESTLATDPVMEFKLIARDQGNPSRQSYATLRIKVQDQNDNDPRWNFHNKETSRVPSVNVSSREAVGFAFSKVSNQNVTI</sequence>
<feature type="domain" description="Cadherin" evidence="11">
    <location>
        <begin position="479"/>
        <end position="590"/>
    </location>
</feature>
<dbReference type="AlphaFoldDB" id="A0ABD2Q650"/>
<dbReference type="EMBL" id="JBJKFK010000882">
    <property type="protein sequence ID" value="KAL3314878.1"/>
    <property type="molecule type" value="Genomic_DNA"/>
</dbReference>
<feature type="domain" description="Cadherin" evidence="11">
    <location>
        <begin position="143"/>
        <end position="254"/>
    </location>
</feature>
<feature type="domain" description="Cadherin" evidence="11">
    <location>
        <begin position="593"/>
        <end position="763"/>
    </location>
</feature>
<feature type="chain" id="PRO_5044760828" evidence="10">
    <location>
        <begin position="19"/>
        <end position="798"/>
    </location>
</feature>
<evidence type="ECO:0000313" key="12">
    <source>
        <dbReference type="EMBL" id="KAL3314878.1"/>
    </source>
</evidence>
<evidence type="ECO:0000256" key="2">
    <source>
        <dbReference type="ARBA" id="ARBA00022692"/>
    </source>
</evidence>
<dbReference type="PROSITE" id="PS00232">
    <property type="entry name" value="CADHERIN_1"/>
    <property type="match status" value="3"/>
</dbReference>
<evidence type="ECO:0000256" key="9">
    <source>
        <dbReference type="PROSITE-ProRule" id="PRU00043"/>
    </source>
</evidence>
<comment type="caution">
    <text evidence="12">The sequence shown here is derived from an EMBL/GenBank/DDBJ whole genome shotgun (WGS) entry which is preliminary data.</text>
</comment>
<proteinExistence type="predicted"/>
<name>A0ABD2Q650_9PLAT</name>
<dbReference type="PANTHER" id="PTHR24028">
    <property type="entry name" value="CADHERIN-87A"/>
    <property type="match status" value="1"/>
</dbReference>
<dbReference type="PANTHER" id="PTHR24028:SF146">
    <property type="entry name" value="CADHERIN 96CB, ISOFORM D-RELATED"/>
    <property type="match status" value="1"/>
</dbReference>
<keyword evidence="4 9" id="KW-0106">Calcium</keyword>
<gene>
    <name evidence="12" type="primary">PCDHGA1_2</name>
    <name evidence="12" type="ORF">Ciccas_006493</name>
</gene>
<feature type="domain" description="Cadherin" evidence="11">
    <location>
        <begin position="369"/>
        <end position="478"/>
    </location>
</feature>
<dbReference type="InterPro" id="IPR002126">
    <property type="entry name" value="Cadherin-like_dom"/>
</dbReference>
<feature type="domain" description="Cadherin" evidence="11">
    <location>
        <begin position="255"/>
        <end position="364"/>
    </location>
</feature>
<feature type="signal peptide" evidence="10">
    <location>
        <begin position="1"/>
        <end position="18"/>
    </location>
</feature>
<evidence type="ECO:0000256" key="7">
    <source>
        <dbReference type="ARBA" id="ARBA00023136"/>
    </source>
</evidence>
<dbReference type="Gene3D" id="2.60.40.60">
    <property type="entry name" value="Cadherins"/>
    <property type="match status" value="6"/>
</dbReference>
<evidence type="ECO:0000256" key="6">
    <source>
        <dbReference type="ARBA" id="ARBA00022989"/>
    </source>
</evidence>
<evidence type="ECO:0000259" key="11">
    <source>
        <dbReference type="PROSITE" id="PS50268"/>
    </source>
</evidence>
<evidence type="ECO:0000313" key="13">
    <source>
        <dbReference type="Proteomes" id="UP001626550"/>
    </source>
</evidence>
<dbReference type="GO" id="GO:0005509">
    <property type="term" value="F:calcium ion binding"/>
    <property type="evidence" value="ECO:0007669"/>
    <property type="project" value="UniProtKB-UniRule"/>
</dbReference>
<organism evidence="12 13">
    <name type="scientific">Cichlidogyrus casuarinus</name>
    <dbReference type="NCBI Taxonomy" id="1844966"/>
    <lineage>
        <taxon>Eukaryota</taxon>
        <taxon>Metazoa</taxon>
        <taxon>Spiralia</taxon>
        <taxon>Lophotrochozoa</taxon>
        <taxon>Platyhelminthes</taxon>
        <taxon>Monogenea</taxon>
        <taxon>Monopisthocotylea</taxon>
        <taxon>Dactylogyridea</taxon>
        <taxon>Ancyrocephalidae</taxon>
        <taxon>Cichlidogyrus</taxon>
    </lineage>
</organism>
<dbReference type="PROSITE" id="PS50268">
    <property type="entry name" value="CADHERIN_2"/>
    <property type="match status" value="6"/>
</dbReference>
<keyword evidence="13" id="KW-1185">Reference proteome</keyword>
<comment type="subcellular location">
    <subcellularLocation>
        <location evidence="1">Membrane</location>
        <topology evidence="1">Single-pass membrane protein</topology>
    </subcellularLocation>
</comment>
<dbReference type="InterPro" id="IPR013164">
    <property type="entry name" value="Cadherin_N"/>
</dbReference>
<feature type="domain" description="Cadherin" evidence="11">
    <location>
        <begin position="23"/>
        <end position="146"/>
    </location>
</feature>
<dbReference type="InterPro" id="IPR050174">
    <property type="entry name" value="Protocadherin/Cadherin-CA"/>
</dbReference>
<dbReference type="GO" id="GO:0007155">
    <property type="term" value="P:cell adhesion"/>
    <property type="evidence" value="ECO:0007669"/>
    <property type="project" value="UniProtKB-KW"/>
</dbReference>
<keyword evidence="8" id="KW-0325">Glycoprotein</keyword>
<dbReference type="Pfam" id="PF08266">
    <property type="entry name" value="Cadherin_2"/>
    <property type="match status" value="1"/>
</dbReference>
<dbReference type="CDD" id="cd11304">
    <property type="entry name" value="Cadherin_repeat"/>
    <property type="match status" value="6"/>
</dbReference>
<evidence type="ECO:0000256" key="1">
    <source>
        <dbReference type="ARBA" id="ARBA00004167"/>
    </source>
</evidence>